<evidence type="ECO:0000256" key="4">
    <source>
        <dbReference type="ARBA" id="ARBA00022840"/>
    </source>
</evidence>
<keyword evidence="5" id="KW-0175">Coiled coil</keyword>
<dbReference type="Pfam" id="PF04851">
    <property type="entry name" value="ResIII"/>
    <property type="match status" value="1"/>
</dbReference>
<evidence type="ECO:0000259" key="6">
    <source>
        <dbReference type="PROSITE" id="PS51192"/>
    </source>
</evidence>
<dbReference type="InterPro" id="IPR024975">
    <property type="entry name" value="NOV_C"/>
</dbReference>
<protein>
    <submittedName>
        <fullName evidence="8">Helicase</fullName>
    </submittedName>
</protein>
<evidence type="ECO:0000256" key="5">
    <source>
        <dbReference type="SAM" id="Coils"/>
    </source>
</evidence>
<dbReference type="InterPro" id="IPR027417">
    <property type="entry name" value="P-loop_NTPase"/>
</dbReference>
<proteinExistence type="predicted"/>
<dbReference type="InterPro" id="IPR014001">
    <property type="entry name" value="Helicase_ATP-bd"/>
</dbReference>
<dbReference type="Gene3D" id="3.40.50.300">
    <property type="entry name" value="P-loop containing nucleotide triphosphate hydrolases"/>
    <property type="match status" value="1"/>
</dbReference>
<dbReference type="CDD" id="cd18011">
    <property type="entry name" value="DEXDc_RapA"/>
    <property type="match status" value="1"/>
</dbReference>
<dbReference type="InterPro" id="IPR001650">
    <property type="entry name" value="Helicase_C-like"/>
</dbReference>
<dbReference type="GO" id="GO:0004386">
    <property type="term" value="F:helicase activity"/>
    <property type="evidence" value="ECO:0007669"/>
    <property type="project" value="UniProtKB-KW"/>
</dbReference>
<feature type="domain" description="Helicase ATP-binding" evidence="6">
    <location>
        <begin position="116"/>
        <end position="287"/>
    </location>
</feature>
<dbReference type="InterPro" id="IPR057342">
    <property type="entry name" value="DEXDc_RapA"/>
</dbReference>
<keyword evidence="2" id="KW-0378">Hydrolase</keyword>
<dbReference type="InterPro" id="IPR049730">
    <property type="entry name" value="SNF2/RAD54-like_C"/>
</dbReference>
<dbReference type="PROSITE" id="PS51192">
    <property type="entry name" value="HELICASE_ATP_BIND_1"/>
    <property type="match status" value="1"/>
</dbReference>
<keyword evidence="3 8" id="KW-0347">Helicase</keyword>
<accession>A0A5J4L4I2</accession>
<dbReference type="GO" id="GO:0003677">
    <property type="term" value="F:DNA binding"/>
    <property type="evidence" value="ECO:0007669"/>
    <property type="project" value="InterPro"/>
</dbReference>
<dbReference type="EMBL" id="BLAB01000001">
    <property type="protein sequence ID" value="GER93790.1"/>
    <property type="molecule type" value="Genomic_DNA"/>
</dbReference>
<sequence length="1123" mass="130350">MELNNLKKGSIIRGAYWPEPVEIKLIERVNGLEGYVQIVGSTLNSRTHIDQIISEEEFQRIIIDDRRSIFSEEAWKVFLSLEGLRYRFASLYDPLLAMNTSKVDPLPHQIEAVYGYILKLPRMRFLIADDPGAGKTIMAGLIIKELKLRHLAKRILIVTPGHLKDQWRRELTDRVEETFEVIDRARFDSLYRANVWLKENQIITSIDFAKRDDVLPTLASAHFDLIIVDEAHKMSAYRYGEKIDKSDRYRLGEVLSGITNHLLFLTATPHKGDPENFRLFLDLLEPGFFATNELVLDSIKNKDNPLFIRRIKEDLKDFEGKPLFLPRQVKTISFNLGTDSPLEKELYNELSNYVNSQYNKALLKDRKRNIAFALVILQRRLASSTYALLKSLERRKKRLEELLKGVLDKNRISEAIIDFDSIEDMAEEERWKEEEIWETLSVAENREELQKEIQTIEHLIGLAREIINKEAEIKLKHLKETLYLLKTENNQSSHSNPRSPAFKLLIFTESRDTLEYLQKKIREWGFSVNTIHGGMKLEERIQAEAIFKNETDVMVATEAAGEGINLQFCNLMINYDIPWNPNRLEQRMGRIHRYGQQREVHVFNLVAQDTREGRVLSRLFEKLDEIRQALGSDKVFDVLSEVLYNKNLSQLLIEAAANARSIDDILREIDISVDEEYISQIKENLGETLATRYIDYTRIKEMAQQAREYRLIPEYTENYFKKAFIRTGGRLKDLKNGLISIDSIPYEIKNIAEEEDFKRTYGQILKKYPKITFDKDIAFKTPDAEFVSFGHPLFEAVLTWVERNLKGSLINGSVFYDPDRRLDGYILFYEGEIRDGTGAVAGKRLFSFYNNGEDVIPISPAIIWDLIDGKAGEEKGSDIESLKKDTSIKAISSLEEYKSELLKERNRQSEIKEKYGIKSLEYLIVKLDGELISLHQRKEAGENVDIAVRNKEERKSTYEKALEELKRQVEKEKSLTMTMPRFVGIIRVKPSERVNPAMQSDAEIERIGMEMAMRYERENGRIPEDVSAENLGFDIRSTDKNGNVRYIEVKARAGIGDIALTQNEWFKAQRFKEDYYLYVVFNASESPELFIIQNPTENLKAHERIEMVRYIVKQDDIVTGGLR</sequence>
<dbReference type="PANTHER" id="PTHR45766">
    <property type="entry name" value="DNA ANNEALING HELICASE AND ENDONUCLEASE ZRANB3 FAMILY MEMBER"/>
    <property type="match status" value="1"/>
</dbReference>
<dbReference type="GO" id="GO:0005524">
    <property type="term" value="F:ATP binding"/>
    <property type="evidence" value="ECO:0007669"/>
    <property type="project" value="InterPro"/>
</dbReference>
<keyword evidence="4" id="KW-0067">ATP-binding</keyword>
<name>A0A5J4L4I2_9ZZZZ</name>
<dbReference type="SMART" id="SM00490">
    <property type="entry name" value="HELICc"/>
    <property type="match status" value="1"/>
</dbReference>
<dbReference type="AlphaFoldDB" id="A0A5J4L4I2"/>
<evidence type="ECO:0000259" key="7">
    <source>
        <dbReference type="PROSITE" id="PS51194"/>
    </source>
</evidence>
<dbReference type="InterPro" id="IPR038718">
    <property type="entry name" value="SNF2-like_sf"/>
</dbReference>
<organism evidence="8">
    <name type="scientific">hot springs metagenome</name>
    <dbReference type="NCBI Taxonomy" id="433727"/>
    <lineage>
        <taxon>unclassified sequences</taxon>
        <taxon>metagenomes</taxon>
        <taxon>ecological metagenomes</taxon>
    </lineage>
</organism>
<evidence type="ECO:0000256" key="2">
    <source>
        <dbReference type="ARBA" id="ARBA00022801"/>
    </source>
</evidence>
<dbReference type="Pfam" id="PF13020">
    <property type="entry name" value="NOV_C"/>
    <property type="match status" value="1"/>
</dbReference>
<dbReference type="PANTHER" id="PTHR45766:SF6">
    <property type="entry name" value="SWI_SNF-RELATED MATRIX-ASSOCIATED ACTIN-DEPENDENT REGULATOR OF CHROMATIN SUBFAMILY A-LIKE PROTEIN 1"/>
    <property type="match status" value="1"/>
</dbReference>
<dbReference type="InterPro" id="IPR006935">
    <property type="entry name" value="Helicase/UvrB_N"/>
</dbReference>
<gene>
    <name evidence="8" type="ORF">A45J_1546</name>
</gene>
<keyword evidence="1" id="KW-0547">Nucleotide-binding</keyword>
<dbReference type="GO" id="GO:0016787">
    <property type="term" value="F:hydrolase activity"/>
    <property type="evidence" value="ECO:0007669"/>
    <property type="project" value="UniProtKB-KW"/>
</dbReference>
<comment type="caution">
    <text evidence="8">The sequence shown here is derived from an EMBL/GenBank/DDBJ whole genome shotgun (WGS) entry which is preliminary data.</text>
</comment>
<dbReference type="Pfam" id="PF00271">
    <property type="entry name" value="Helicase_C"/>
    <property type="match status" value="1"/>
</dbReference>
<dbReference type="PROSITE" id="PS51194">
    <property type="entry name" value="HELICASE_CTER"/>
    <property type="match status" value="1"/>
</dbReference>
<evidence type="ECO:0000256" key="3">
    <source>
        <dbReference type="ARBA" id="ARBA00022806"/>
    </source>
</evidence>
<evidence type="ECO:0000256" key="1">
    <source>
        <dbReference type="ARBA" id="ARBA00022741"/>
    </source>
</evidence>
<dbReference type="Gene3D" id="3.40.50.10810">
    <property type="entry name" value="Tandem AAA-ATPase domain"/>
    <property type="match status" value="1"/>
</dbReference>
<feature type="coiled-coil region" evidence="5">
    <location>
        <begin position="948"/>
        <end position="975"/>
    </location>
</feature>
<feature type="coiled-coil region" evidence="5">
    <location>
        <begin position="382"/>
        <end position="409"/>
    </location>
</feature>
<evidence type="ECO:0000313" key="8">
    <source>
        <dbReference type="EMBL" id="GER93790.1"/>
    </source>
</evidence>
<dbReference type="CDD" id="cd18793">
    <property type="entry name" value="SF2_C_SNF"/>
    <property type="match status" value="1"/>
</dbReference>
<reference evidence="8" key="1">
    <citation type="submission" date="2019-10" db="EMBL/GenBank/DDBJ databases">
        <title>Metagenomic sequencing of thiosulfate-disproportionating enrichment culture.</title>
        <authorList>
            <person name="Umezawa K."/>
            <person name="Kojima H."/>
            <person name="Fukui M."/>
        </authorList>
    </citation>
    <scope>NUCLEOTIDE SEQUENCE</scope>
    <source>
        <strain evidence="8">45J</strain>
    </source>
</reference>
<dbReference type="SUPFAM" id="SSF52540">
    <property type="entry name" value="P-loop containing nucleoside triphosphate hydrolases"/>
    <property type="match status" value="2"/>
</dbReference>
<feature type="domain" description="Helicase C-terminal" evidence="7">
    <location>
        <begin position="477"/>
        <end position="643"/>
    </location>
</feature>
<dbReference type="SMART" id="SM00487">
    <property type="entry name" value="DEXDc"/>
    <property type="match status" value="1"/>
</dbReference>